<dbReference type="HOGENOM" id="CLU_3341762_0_0_0"/>
<evidence type="ECO:0000313" key="2">
    <source>
        <dbReference type="Proteomes" id="UP000001660"/>
    </source>
</evidence>
<dbReference type="AlphaFoldDB" id="D8PCU6"/>
<name>D8PCU6_9BACT</name>
<gene>
    <name evidence="1" type="ORF">NIDE1305</name>
</gene>
<evidence type="ECO:0000313" key="1">
    <source>
        <dbReference type="EMBL" id="CBK41055.1"/>
    </source>
</evidence>
<dbReference type="KEGG" id="nde:NIDE1305"/>
<sequence length="37" mass="4270">MDEKKKNVLDISSTHLYNPTASLTSLFEQLSVFQERV</sequence>
<accession>D8PCU6</accession>
<dbReference type="EMBL" id="FP929003">
    <property type="protein sequence ID" value="CBK41055.1"/>
    <property type="molecule type" value="Genomic_DNA"/>
</dbReference>
<reference evidence="1 2" key="1">
    <citation type="journal article" date="2010" name="Proc. Natl. Acad. Sci. U.S.A.">
        <title>A Nitrospira metagenome illuminates the physiology and evolution of globally important nitrite-oxidizing bacteria.</title>
        <authorList>
            <person name="Lucker S."/>
            <person name="Wagner M."/>
            <person name="Maixner F."/>
            <person name="Pelletier E."/>
            <person name="Koch H."/>
            <person name="Vacherie B."/>
            <person name="Rattei T."/>
            <person name="Sinninghe Damste J."/>
            <person name="Spieck E."/>
            <person name="Le Paslier D."/>
            <person name="Daims H."/>
        </authorList>
    </citation>
    <scope>NUCLEOTIDE SEQUENCE [LARGE SCALE GENOMIC DNA]</scope>
</reference>
<protein>
    <submittedName>
        <fullName evidence="1">Uncharacterized protein</fullName>
    </submittedName>
</protein>
<dbReference type="Proteomes" id="UP000001660">
    <property type="component" value="Chromosome"/>
</dbReference>
<organism evidence="1 2">
    <name type="scientific">Nitrospira defluvii</name>
    <dbReference type="NCBI Taxonomy" id="330214"/>
    <lineage>
        <taxon>Bacteria</taxon>
        <taxon>Pseudomonadati</taxon>
        <taxon>Nitrospirota</taxon>
        <taxon>Nitrospiria</taxon>
        <taxon>Nitrospirales</taxon>
        <taxon>Nitrospiraceae</taxon>
        <taxon>Nitrospira</taxon>
    </lineage>
</organism>
<keyword evidence="2" id="KW-1185">Reference proteome</keyword>
<proteinExistence type="predicted"/>